<reference evidence="2" key="1">
    <citation type="journal article" date="2024" name="Commun. Biol.">
        <title>Bacillamide D produced by Bacillus cereus from the mouse intestinal bacterial collection (miBC) is a potent cytotoxin in vitro.</title>
        <authorList>
            <person name="Hohmann M."/>
            <person name="Brunner V."/>
            <person name="Johannes W."/>
            <person name="Schum D."/>
            <person name="Carroll L.M."/>
            <person name="Liu T."/>
            <person name="Sasaki D."/>
            <person name="Bosch J."/>
            <person name="Clavel T."/>
            <person name="Sieber S.A."/>
            <person name="Zeller G."/>
            <person name="Tschurtschenthaler M."/>
            <person name="Janssen K.P."/>
            <person name="Gulder T.A.M."/>
        </authorList>
    </citation>
    <scope>NUCLEOTIDE SEQUENCE [LARGE SCALE GENOMIC DNA]</scope>
    <source>
        <strain evidence="2">LK_304 Iso 8</strain>
    </source>
</reference>
<evidence type="ECO:0000313" key="2">
    <source>
        <dbReference type="Proteomes" id="UP001467192"/>
    </source>
</evidence>
<evidence type="ECO:0000313" key="1">
    <source>
        <dbReference type="EMBL" id="MES0429377.1"/>
    </source>
</evidence>
<protein>
    <submittedName>
        <fullName evidence="1">Tail fiber assembly protein</fullName>
    </submittedName>
</protein>
<keyword evidence="2" id="KW-1185">Reference proteome</keyword>
<dbReference type="EMBL" id="JBEBZA010000068">
    <property type="protein sequence ID" value="MES0429377.1"/>
    <property type="molecule type" value="Genomic_DNA"/>
</dbReference>
<dbReference type="RefSeq" id="WP_352443329.1">
    <property type="nucleotide sequence ID" value="NZ_JBEBZA010000068.1"/>
</dbReference>
<sequence length="149" mass="16877">KLWLIFYGFLCRGGILNMWYWNPVDCNEALPGLYDLTHCVEIEDDNHPFKTGDLPAGKMWSNDASNHPILVDIPPPSPEDVRAENEAIRSQLRATADAEIAWRQDAVDAEIATEQEAAELVEWKKYRVLLMRADTTKPVWPTVPGEQAS</sequence>
<name>A0ABV1ZM95_9ENTR</name>
<dbReference type="InterPro" id="IPR003458">
    <property type="entry name" value="Phage_T4_Gp38_tail_assem"/>
</dbReference>
<dbReference type="Pfam" id="PF02413">
    <property type="entry name" value="Caudo_TAP"/>
    <property type="match status" value="1"/>
</dbReference>
<organism evidence="1 2">
    <name type="scientific">Enterobacter intestinihominis</name>
    <dbReference type="NCBI Taxonomy" id="3133180"/>
    <lineage>
        <taxon>Bacteria</taxon>
        <taxon>Pseudomonadati</taxon>
        <taxon>Pseudomonadota</taxon>
        <taxon>Gammaproteobacteria</taxon>
        <taxon>Enterobacterales</taxon>
        <taxon>Enterobacteriaceae</taxon>
        <taxon>Enterobacter</taxon>
    </lineage>
</organism>
<gene>
    <name evidence="1" type="ORF">ABMC12_24330</name>
</gene>
<dbReference type="Proteomes" id="UP001467192">
    <property type="component" value="Unassembled WGS sequence"/>
</dbReference>
<accession>A0ABV1ZM95</accession>
<feature type="non-terminal residue" evidence="1">
    <location>
        <position position="1"/>
    </location>
</feature>
<comment type="caution">
    <text evidence="1">The sequence shown here is derived from an EMBL/GenBank/DDBJ whole genome shotgun (WGS) entry which is preliminary data.</text>
</comment>
<proteinExistence type="predicted"/>